<proteinExistence type="predicted"/>
<comment type="caution">
    <text evidence="2">The sequence shown here is derived from an EMBL/GenBank/DDBJ whole genome shotgun (WGS) entry which is preliminary data.</text>
</comment>
<evidence type="ECO:0000259" key="1">
    <source>
        <dbReference type="PROSITE" id="PS50965"/>
    </source>
</evidence>
<protein>
    <submittedName>
        <fullName evidence="2">NERD domain-containing protein</fullName>
    </submittedName>
</protein>
<dbReference type="Pfam" id="PF08378">
    <property type="entry name" value="NERD"/>
    <property type="match status" value="1"/>
</dbReference>
<dbReference type="PROSITE" id="PS50965">
    <property type="entry name" value="NERD"/>
    <property type="match status" value="1"/>
</dbReference>
<dbReference type="EMBL" id="JACSPW010000011">
    <property type="protein sequence ID" value="MBD8033833.1"/>
    <property type="molecule type" value="Genomic_DNA"/>
</dbReference>
<feature type="domain" description="NERD" evidence="1">
    <location>
        <begin position="36"/>
        <end position="154"/>
    </location>
</feature>
<accession>A0ABR8XPG2</accession>
<gene>
    <name evidence="2" type="ORF">H9632_12250</name>
</gene>
<keyword evidence="3" id="KW-1185">Reference proteome</keyword>
<dbReference type="Proteomes" id="UP000600565">
    <property type="component" value="Unassembled WGS sequence"/>
</dbReference>
<sequence length="309" mass="36692">MQQSRHYLFIETLMKRIRMDDSEASAIQQEFYRLEAGLSGEQKLKRLLTDFYFKTEFHIFYNFECKNSKGFTHQMDALLLTPNFVLVIEVKQISGTLFYKPSLHEFFRVQDQISENFPNPFDQAYRHQLFLEHQLKAWQISIPVYHIVVLANYRAKLDESLNNFPIMHMSGIPRFIEKLYKQHPKPRAHITFLQKQFEQLYEPLPPRRTIEKHRLRTGVLCKQCDYVNEMHYKQGNFICPVCGAKSKEALYETLLQYRILVSPRISNKAFREFFNIHCIHIASKLLAKAGLEKHGANKGTYYIIPEKFE</sequence>
<dbReference type="InterPro" id="IPR011528">
    <property type="entry name" value="NERD"/>
</dbReference>
<evidence type="ECO:0000313" key="2">
    <source>
        <dbReference type="EMBL" id="MBD8033833.1"/>
    </source>
</evidence>
<name>A0ABR8XPG2_9BACL</name>
<organism evidence="2 3">
    <name type="scientific">Solibacillus merdavium</name>
    <dbReference type="NCBI Taxonomy" id="2762218"/>
    <lineage>
        <taxon>Bacteria</taxon>
        <taxon>Bacillati</taxon>
        <taxon>Bacillota</taxon>
        <taxon>Bacilli</taxon>
        <taxon>Bacillales</taxon>
        <taxon>Caryophanaceae</taxon>
        <taxon>Solibacillus</taxon>
    </lineage>
</organism>
<evidence type="ECO:0000313" key="3">
    <source>
        <dbReference type="Proteomes" id="UP000600565"/>
    </source>
</evidence>
<reference evidence="2 3" key="1">
    <citation type="submission" date="2020-08" db="EMBL/GenBank/DDBJ databases">
        <title>A Genomic Blueprint of the Chicken Gut Microbiome.</title>
        <authorList>
            <person name="Gilroy R."/>
            <person name="Ravi A."/>
            <person name="Getino M."/>
            <person name="Pursley I."/>
            <person name="Horton D.L."/>
            <person name="Alikhan N.-F."/>
            <person name="Baker D."/>
            <person name="Gharbi K."/>
            <person name="Hall N."/>
            <person name="Watson M."/>
            <person name="Adriaenssens E.M."/>
            <person name="Foster-Nyarko E."/>
            <person name="Jarju S."/>
            <person name="Secka A."/>
            <person name="Antonio M."/>
            <person name="Oren A."/>
            <person name="Chaudhuri R."/>
            <person name="La Ragione R.M."/>
            <person name="Hildebrand F."/>
            <person name="Pallen M.J."/>
        </authorList>
    </citation>
    <scope>NUCLEOTIDE SEQUENCE [LARGE SCALE GENOMIC DNA]</scope>
    <source>
        <strain evidence="2 3">Sa1YVA6</strain>
    </source>
</reference>